<gene>
    <name evidence="8" type="ORF">I603_2201</name>
</gene>
<evidence type="ECO:0000256" key="5">
    <source>
        <dbReference type="SAM" id="MobiDB-lite"/>
    </source>
</evidence>
<evidence type="ECO:0000256" key="6">
    <source>
        <dbReference type="SAM" id="Phobius"/>
    </source>
</evidence>
<evidence type="ECO:0000256" key="4">
    <source>
        <dbReference type="ARBA" id="ARBA00023136"/>
    </source>
</evidence>
<organism evidence="8 9">
    <name type="scientific">Erythrobacter dokdonensis DSW-74</name>
    <dbReference type="NCBI Taxonomy" id="1300349"/>
    <lineage>
        <taxon>Bacteria</taxon>
        <taxon>Pseudomonadati</taxon>
        <taxon>Pseudomonadota</taxon>
        <taxon>Alphaproteobacteria</taxon>
        <taxon>Sphingomonadales</taxon>
        <taxon>Erythrobacteraceae</taxon>
        <taxon>Erythrobacter/Porphyrobacter group</taxon>
        <taxon>Erythrobacter</taxon>
    </lineage>
</organism>
<comment type="subcellular location">
    <subcellularLocation>
        <location evidence="1">Cell membrane</location>
        <topology evidence="1">Multi-pass membrane protein</topology>
    </subcellularLocation>
</comment>
<evidence type="ECO:0000256" key="2">
    <source>
        <dbReference type="ARBA" id="ARBA00022692"/>
    </source>
</evidence>
<name>A0A1A7BCL5_9SPHN</name>
<dbReference type="PROSITE" id="PS50929">
    <property type="entry name" value="ABC_TM1F"/>
    <property type="match status" value="1"/>
</dbReference>
<keyword evidence="4 6" id="KW-0472">Membrane</keyword>
<dbReference type="AlphaFoldDB" id="A0A1A7BCL5"/>
<dbReference type="InterPro" id="IPR036640">
    <property type="entry name" value="ABC1_TM_sf"/>
</dbReference>
<feature type="domain" description="ABC transmembrane type-1" evidence="7">
    <location>
        <begin position="1"/>
        <end position="175"/>
    </location>
</feature>
<evidence type="ECO:0000313" key="9">
    <source>
        <dbReference type="Proteomes" id="UP000092484"/>
    </source>
</evidence>
<feature type="transmembrane region" description="Helical" evidence="6">
    <location>
        <begin position="238"/>
        <end position="255"/>
    </location>
</feature>
<dbReference type="EMBL" id="LZYB01000006">
    <property type="protein sequence ID" value="OBV10239.1"/>
    <property type="molecule type" value="Genomic_DNA"/>
</dbReference>
<keyword evidence="2 6" id="KW-0812">Transmembrane</keyword>
<keyword evidence="9" id="KW-1185">Reference proteome</keyword>
<feature type="region of interest" description="Disordered" evidence="5">
    <location>
        <begin position="283"/>
        <end position="325"/>
    </location>
</feature>
<sequence>MLLALIAVGEALLAVLFAGALDRLMTPAGVAPGALPAAVGIALTAAAALLLQRWLGEAFAQGFVTDCRGALYHAVTRHHGEGGDARWLTVLINDMAALRNYALRGTVRLWTSVTAVVATALWVGLTMPQLHMALAPMAIAVAVILLIAWRLTHAIAAQRIDRGRLNRWLVRRVRGQLGGLPNTNGRGFRKLGELSDAIARTSIHRAALAGAMDASATLGGLAAMLVIVVPAAGGGQQAGLAGNLMLIGFIAARLLESARALHARIGGRIALLRLEERLVAAARRQRSRDRAQPAVRSSAARATLPRQHPSLVPAQAKPPPTESGS</sequence>
<feature type="transmembrane region" description="Helical" evidence="6">
    <location>
        <begin position="109"/>
        <end position="127"/>
    </location>
</feature>
<reference evidence="8 9" key="1">
    <citation type="submission" date="2016-06" db="EMBL/GenBank/DDBJ databases">
        <title>Genome sequence of Porphyrobacter dokdonensis DSW-74.</title>
        <authorList>
            <person name="Kim J.F."/>
            <person name="Song J.Y."/>
        </authorList>
    </citation>
    <scope>NUCLEOTIDE SEQUENCE [LARGE SCALE GENOMIC DNA]</scope>
    <source>
        <strain evidence="8 9">DSW-74</strain>
    </source>
</reference>
<feature type="compositionally biased region" description="Pro residues" evidence="5">
    <location>
        <begin position="316"/>
        <end position="325"/>
    </location>
</feature>
<feature type="transmembrane region" description="Helical" evidence="6">
    <location>
        <begin position="34"/>
        <end position="51"/>
    </location>
</feature>
<evidence type="ECO:0000259" key="7">
    <source>
        <dbReference type="PROSITE" id="PS50929"/>
    </source>
</evidence>
<keyword evidence="3 6" id="KW-1133">Transmembrane helix</keyword>
<dbReference type="Gene3D" id="1.20.1560.10">
    <property type="entry name" value="ABC transporter type 1, transmembrane domain"/>
    <property type="match status" value="1"/>
</dbReference>
<evidence type="ECO:0000313" key="8">
    <source>
        <dbReference type="EMBL" id="OBV10239.1"/>
    </source>
</evidence>
<comment type="caution">
    <text evidence="8">The sequence shown here is derived from an EMBL/GenBank/DDBJ whole genome shotgun (WGS) entry which is preliminary data.</text>
</comment>
<accession>A0A1A7BCL5</accession>
<protein>
    <recommendedName>
        <fullName evidence="7">ABC transmembrane type-1 domain-containing protein</fullName>
    </recommendedName>
</protein>
<proteinExistence type="predicted"/>
<feature type="transmembrane region" description="Helical" evidence="6">
    <location>
        <begin position="133"/>
        <end position="152"/>
    </location>
</feature>
<evidence type="ECO:0000256" key="1">
    <source>
        <dbReference type="ARBA" id="ARBA00004651"/>
    </source>
</evidence>
<dbReference type="SUPFAM" id="SSF90123">
    <property type="entry name" value="ABC transporter transmembrane region"/>
    <property type="match status" value="1"/>
</dbReference>
<dbReference type="GO" id="GO:0005524">
    <property type="term" value="F:ATP binding"/>
    <property type="evidence" value="ECO:0007669"/>
    <property type="project" value="InterPro"/>
</dbReference>
<dbReference type="InterPro" id="IPR011527">
    <property type="entry name" value="ABC1_TM_dom"/>
</dbReference>
<dbReference type="STRING" id="1300349.I603_2201"/>
<feature type="transmembrane region" description="Helical" evidence="6">
    <location>
        <begin position="206"/>
        <end position="232"/>
    </location>
</feature>
<evidence type="ECO:0000256" key="3">
    <source>
        <dbReference type="ARBA" id="ARBA00022989"/>
    </source>
</evidence>
<dbReference type="GO" id="GO:0140359">
    <property type="term" value="F:ABC-type transporter activity"/>
    <property type="evidence" value="ECO:0007669"/>
    <property type="project" value="InterPro"/>
</dbReference>
<dbReference type="Proteomes" id="UP000092484">
    <property type="component" value="Unassembled WGS sequence"/>
</dbReference>
<dbReference type="GO" id="GO:0005886">
    <property type="term" value="C:plasma membrane"/>
    <property type="evidence" value="ECO:0007669"/>
    <property type="project" value="UniProtKB-SubCell"/>
</dbReference>